<accession>A0ACD0P679</accession>
<protein>
    <submittedName>
        <fullName evidence="1">ESCRT-II complex, vps25 subunit</fullName>
    </submittedName>
</protein>
<dbReference type="Proteomes" id="UP000245626">
    <property type="component" value="Unassembled WGS sequence"/>
</dbReference>
<dbReference type="EMBL" id="KZ819719">
    <property type="protein sequence ID" value="PWN53590.1"/>
    <property type="molecule type" value="Genomic_DNA"/>
</dbReference>
<name>A0ACD0P679_9BASI</name>
<sequence length="225" mass="25204">MAATRQGGQDASPGKGRSFEYPKLHSFPPFFTLQPNPTTLSSQLSAWENLILSHSRHHRYHFLDISPTSSASETSRQLFRNERIARELRPQDVRTVLDHLVKNGNAAWEVSGRILDHPPSSSKQAGKDLSSVGGSSSTSRQRAVIYWRKPFEWADLIYEWVTSTGQNKSIMTLFELTEGDMVQGTEFYNLPIPILRKALQILSQQGKAQIFTGAEDGEGEGVKFV</sequence>
<gene>
    <name evidence="1" type="ORF">IE53DRAFT_383922</name>
</gene>
<proteinExistence type="predicted"/>
<reference evidence="1 2" key="1">
    <citation type="journal article" date="2018" name="Mol. Biol. Evol.">
        <title>Broad Genomic Sampling Reveals a Smut Pathogenic Ancestry of the Fungal Clade Ustilaginomycotina.</title>
        <authorList>
            <person name="Kijpornyongpan T."/>
            <person name="Mondo S.J."/>
            <person name="Barry K."/>
            <person name="Sandor L."/>
            <person name="Lee J."/>
            <person name="Lipzen A."/>
            <person name="Pangilinan J."/>
            <person name="LaButti K."/>
            <person name="Hainaut M."/>
            <person name="Henrissat B."/>
            <person name="Grigoriev I.V."/>
            <person name="Spatafora J.W."/>
            <person name="Aime M.C."/>
        </authorList>
    </citation>
    <scope>NUCLEOTIDE SEQUENCE [LARGE SCALE GENOMIC DNA]</scope>
    <source>
        <strain evidence="1 2">SA 807</strain>
    </source>
</reference>
<evidence type="ECO:0000313" key="1">
    <source>
        <dbReference type="EMBL" id="PWN53590.1"/>
    </source>
</evidence>
<organism evidence="1 2">
    <name type="scientific">Violaceomyces palustris</name>
    <dbReference type="NCBI Taxonomy" id="1673888"/>
    <lineage>
        <taxon>Eukaryota</taxon>
        <taxon>Fungi</taxon>
        <taxon>Dikarya</taxon>
        <taxon>Basidiomycota</taxon>
        <taxon>Ustilaginomycotina</taxon>
        <taxon>Ustilaginomycetes</taxon>
        <taxon>Violaceomycetales</taxon>
        <taxon>Violaceomycetaceae</taxon>
        <taxon>Violaceomyces</taxon>
    </lineage>
</organism>
<evidence type="ECO:0000313" key="2">
    <source>
        <dbReference type="Proteomes" id="UP000245626"/>
    </source>
</evidence>
<keyword evidence="2" id="KW-1185">Reference proteome</keyword>